<keyword evidence="3" id="KW-1185">Reference proteome</keyword>
<dbReference type="SUPFAM" id="SSF81383">
    <property type="entry name" value="F-box domain"/>
    <property type="match status" value="1"/>
</dbReference>
<dbReference type="GeneID" id="28997274"/>
<dbReference type="OrthoDB" id="2242133at2759"/>
<evidence type="ECO:0000313" key="2">
    <source>
        <dbReference type="EMBL" id="OAD71142.1"/>
    </source>
</evidence>
<dbReference type="Proteomes" id="UP000077315">
    <property type="component" value="Unassembled WGS sequence"/>
</dbReference>
<dbReference type="InterPro" id="IPR001810">
    <property type="entry name" value="F-box_dom"/>
</dbReference>
<gene>
    <name evidence="2" type="ORF">PHYBLDRAFT_170527</name>
</gene>
<evidence type="ECO:0000259" key="1">
    <source>
        <dbReference type="PROSITE" id="PS50181"/>
    </source>
</evidence>
<accession>A0A162TUP7</accession>
<dbReference type="InParanoid" id="A0A162TUP7"/>
<dbReference type="AlphaFoldDB" id="A0A162TUP7"/>
<dbReference type="PROSITE" id="PS50181">
    <property type="entry name" value="FBOX"/>
    <property type="match status" value="1"/>
</dbReference>
<feature type="domain" description="F-box" evidence="1">
    <location>
        <begin position="14"/>
        <end position="68"/>
    </location>
</feature>
<name>A0A162TUP7_PHYB8</name>
<dbReference type="Gene3D" id="1.20.1280.50">
    <property type="match status" value="1"/>
</dbReference>
<dbReference type="Pfam" id="PF12937">
    <property type="entry name" value="F-box-like"/>
    <property type="match status" value="1"/>
</dbReference>
<dbReference type="CDD" id="cd09917">
    <property type="entry name" value="F-box_SF"/>
    <property type="match status" value="1"/>
</dbReference>
<evidence type="ECO:0000313" key="3">
    <source>
        <dbReference type="Proteomes" id="UP000077315"/>
    </source>
</evidence>
<protein>
    <recommendedName>
        <fullName evidence="1">F-box domain-containing protein</fullName>
    </recommendedName>
</protein>
<organism evidence="2 3">
    <name type="scientific">Phycomyces blakesleeanus (strain ATCC 8743b / DSM 1359 / FGSC 10004 / NBRC 33097 / NRRL 1555)</name>
    <dbReference type="NCBI Taxonomy" id="763407"/>
    <lineage>
        <taxon>Eukaryota</taxon>
        <taxon>Fungi</taxon>
        <taxon>Fungi incertae sedis</taxon>
        <taxon>Mucoromycota</taxon>
        <taxon>Mucoromycotina</taxon>
        <taxon>Mucoromycetes</taxon>
        <taxon>Mucorales</taxon>
        <taxon>Phycomycetaceae</taxon>
        <taxon>Phycomyces</taxon>
    </lineage>
</organism>
<sequence length="621" mass="71091">MVECTPWFIFGISFMLASDLPIEILIHIASFLKTSDILSCTQTCHQWTGAFETSLKGIISIRNKWKLEAISGIMASDNNIYAHNSSRIEEIQLCPWLDMSSDQLGLLQHQFRNIKRFIAPHQSLNSKTFGLGEDWELWGYSLTYLFISLERRESGKQTRAFVECLKYLTCLEHLEYTETCWAQVLNASLGDIESFHENLPSSLTYLGLDLRLCTLSLDEASRLKKFPSIPNISNVKLAIQEMDLRWLCYFARKYPNIDTMSWNSPSSMYFPDLFHDEALALFDSLPPAFSQLKTVNVDSTPGSKPSQIVFWRLLQHSNVALDTFNYCLVNDLESQGLLETNISEIICFHANTLKKVTFGTDILIDNPYTIPTALGKLNCVVDLTINGISNPISIAMIMDNCIVLKRLVLTAKKIRAPPISTSTPHGLCLLKISCAILETDFFTYISYRCRQLRWMCLDRTKIIDSVLPEVGLKIKMPYSHLAFLQLNQVRFMEVSNKSNIPLGLITLHSSCKLLHPEDPTIYRLSFTGSGPLWIQARWKYPDYTVAKMRILPKNEANYVQEAVDAVKTKTFSQYQLELKEELSRGFVDWRLAAVDRCWMSGKKTDNDVHIWRRYTTSNHDI</sequence>
<dbReference type="InterPro" id="IPR036047">
    <property type="entry name" value="F-box-like_dom_sf"/>
</dbReference>
<dbReference type="EMBL" id="KV440986">
    <property type="protein sequence ID" value="OAD71142.1"/>
    <property type="molecule type" value="Genomic_DNA"/>
</dbReference>
<reference evidence="3" key="1">
    <citation type="submission" date="2015-06" db="EMBL/GenBank/DDBJ databases">
        <title>Expansion of signal transduction pathways in fungi by whole-genome duplication.</title>
        <authorList>
            <consortium name="DOE Joint Genome Institute"/>
            <person name="Corrochano L.M."/>
            <person name="Kuo A."/>
            <person name="Marcet-Houben M."/>
            <person name="Polaino S."/>
            <person name="Salamov A."/>
            <person name="Villalobos J.M."/>
            <person name="Alvarez M.I."/>
            <person name="Avalos J."/>
            <person name="Benito E.P."/>
            <person name="Benoit I."/>
            <person name="Burger G."/>
            <person name="Camino L.P."/>
            <person name="Canovas D."/>
            <person name="Cerda-Olmedo E."/>
            <person name="Cheng J.-F."/>
            <person name="Dominguez A."/>
            <person name="Elias M."/>
            <person name="Eslava A.P."/>
            <person name="Glaser F."/>
            <person name="Grimwood J."/>
            <person name="Gutierrez G."/>
            <person name="Heitman J."/>
            <person name="Henrissat B."/>
            <person name="Iturriaga E.A."/>
            <person name="Lang B.F."/>
            <person name="Lavin J.L."/>
            <person name="Lee S."/>
            <person name="Li W."/>
            <person name="Lindquist E."/>
            <person name="Lopez-Garcia S."/>
            <person name="Luque E.M."/>
            <person name="Marcos A.T."/>
            <person name="Martin J."/>
            <person name="McCluskey K."/>
            <person name="Medina H.R."/>
            <person name="Miralles-Duran A."/>
            <person name="Miyazaki A."/>
            <person name="Munoz-Torres E."/>
            <person name="Oguiza J.A."/>
            <person name="Ohm R."/>
            <person name="Olmedo M."/>
            <person name="Orejas M."/>
            <person name="Ortiz-Castellanos L."/>
            <person name="Pisabarro A.G."/>
            <person name="Rodriguez-Romero J."/>
            <person name="Ruiz-Herrera J."/>
            <person name="Ruiz-Vazquez R."/>
            <person name="Sanz C."/>
            <person name="Schackwitz W."/>
            <person name="Schmutz J."/>
            <person name="Shahriari M."/>
            <person name="Shelest E."/>
            <person name="Silva-Franco F."/>
            <person name="Soanes D."/>
            <person name="Syed K."/>
            <person name="Tagua V.G."/>
            <person name="Talbot N.J."/>
            <person name="Thon M."/>
            <person name="De vries R.P."/>
            <person name="Wiebenga A."/>
            <person name="Yadav J.S."/>
            <person name="Braun E.L."/>
            <person name="Baker S."/>
            <person name="Garre V."/>
            <person name="Horwitz B."/>
            <person name="Torres-Martinez S."/>
            <person name="Idnurm A."/>
            <person name="Herrera-Estrella A."/>
            <person name="Gabaldon T."/>
            <person name="Grigoriev I.V."/>
        </authorList>
    </citation>
    <scope>NUCLEOTIDE SEQUENCE [LARGE SCALE GENOMIC DNA]</scope>
    <source>
        <strain evidence="3">NRRL 1555(-)</strain>
    </source>
</reference>
<dbReference type="SMART" id="SM00256">
    <property type="entry name" value="FBOX"/>
    <property type="match status" value="1"/>
</dbReference>
<dbReference type="VEuPathDB" id="FungiDB:PHYBLDRAFT_170527"/>
<proteinExistence type="predicted"/>
<dbReference type="RefSeq" id="XP_018289182.1">
    <property type="nucleotide sequence ID" value="XM_018436368.1"/>
</dbReference>